<evidence type="ECO:0000313" key="4">
    <source>
        <dbReference type="EMBL" id="KAH6656274.1"/>
    </source>
</evidence>
<evidence type="ECO:0000256" key="3">
    <source>
        <dbReference type="PROSITE-ProRule" id="PRU00023"/>
    </source>
</evidence>
<feature type="repeat" description="ANK" evidence="3">
    <location>
        <begin position="659"/>
        <end position="686"/>
    </location>
</feature>
<dbReference type="GeneID" id="70124001"/>
<evidence type="ECO:0000256" key="1">
    <source>
        <dbReference type="ARBA" id="ARBA00022737"/>
    </source>
</evidence>
<keyword evidence="5" id="KW-1185">Reference proteome</keyword>
<feature type="repeat" description="ANK" evidence="3">
    <location>
        <begin position="162"/>
        <end position="194"/>
    </location>
</feature>
<protein>
    <submittedName>
        <fullName evidence="4">Ankyrin repeat-containing domain protein</fullName>
    </submittedName>
</protein>
<dbReference type="InterPro" id="IPR002110">
    <property type="entry name" value="Ankyrin_rpt"/>
</dbReference>
<dbReference type="PROSITE" id="PS50297">
    <property type="entry name" value="ANK_REP_REGION"/>
    <property type="match status" value="4"/>
</dbReference>
<feature type="repeat" description="ANK" evidence="3">
    <location>
        <begin position="269"/>
        <end position="293"/>
    </location>
</feature>
<dbReference type="Pfam" id="PF12796">
    <property type="entry name" value="Ank_2"/>
    <property type="match status" value="1"/>
</dbReference>
<dbReference type="PROSITE" id="PS50088">
    <property type="entry name" value="ANK_REPEAT"/>
    <property type="match status" value="4"/>
</dbReference>
<keyword evidence="1" id="KW-0677">Repeat</keyword>
<dbReference type="Proteomes" id="UP000758603">
    <property type="component" value="Unassembled WGS sequence"/>
</dbReference>
<dbReference type="SUPFAM" id="SSF48403">
    <property type="entry name" value="Ankyrin repeat"/>
    <property type="match status" value="2"/>
</dbReference>
<dbReference type="InterPro" id="IPR036770">
    <property type="entry name" value="Ankyrin_rpt-contain_sf"/>
</dbReference>
<feature type="repeat" description="ANK" evidence="3">
    <location>
        <begin position="431"/>
        <end position="463"/>
    </location>
</feature>
<keyword evidence="2 3" id="KW-0040">ANK repeat</keyword>
<gene>
    <name evidence="4" type="ORF">BKA67DRAFT_150074</name>
</gene>
<dbReference type="AlphaFoldDB" id="A0A9P8UQB7"/>
<evidence type="ECO:0000313" key="5">
    <source>
        <dbReference type="Proteomes" id="UP000758603"/>
    </source>
</evidence>
<organism evidence="4 5">
    <name type="scientific">Truncatella angustata</name>
    <dbReference type="NCBI Taxonomy" id="152316"/>
    <lineage>
        <taxon>Eukaryota</taxon>
        <taxon>Fungi</taxon>
        <taxon>Dikarya</taxon>
        <taxon>Ascomycota</taxon>
        <taxon>Pezizomycotina</taxon>
        <taxon>Sordariomycetes</taxon>
        <taxon>Xylariomycetidae</taxon>
        <taxon>Amphisphaeriales</taxon>
        <taxon>Sporocadaceae</taxon>
        <taxon>Truncatella</taxon>
    </lineage>
</organism>
<name>A0A9P8UQB7_9PEZI</name>
<proteinExistence type="predicted"/>
<reference evidence="4" key="1">
    <citation type="journal article" date="2021" name="Nat. Commun.">
        <title>Genetic determinants of endophytism in the Arabidopsis root mycobiome.</title>
        <authorList>
            <person name="Mesny F."/>
            <person name="Miyauchi S."/>
            <person name="Thiergart T."/>
            <person name="Pickel B."/>
            <person name="Atanasova L."/>
            <person name="Karlsson M."/>
            <person name="Huettel B."/>
            <person name="Barry K.W."/>
            <person name="Haridas S."/>
            <person name="Chen C."/>
            <person name="Bauer D."/>
            <person name="Andreopoulos W."/>
            <person name="Pangilinan J."/>
            <person name="LaButti K."/>
            <person name="Riley R."/>
            <person name="Lipzen A."/>
            <person name="Clum A."/>
            <person name="Drula E."/>
            <person name="Henrissat B."/>
            <person name="Kohler A."/>
            <person name="Grigoriev I.V."/>
            <person name="Martin F.M."/>
            <person name="Hacquard S."/>
        </authorList>
    </citation>
    <scope>NUCLEOTIDE SEQUENCE</scope>
    <source>
        <strain evidence="4">MPI-SDFR-AT-0073</strain>
    </source>
</reference>
<accession>A0A9P8UQB7</accession>
<dbReference type="Pfam" id="PF00023">
    <property type="entry name" value="Ank"/>
    <property type="match status" value="3"/>
</dbReference>
<sequence length="953" mass="105098">MAQFTDLPNELLLHVARYLGPWEDLVHLATINRHSNDVVGALILRYLTELRADTILLAWLIENQNVHGVKKALRYGVSPNHGLDPAAHDGSPDPALPRHSHLLRTHLLTYRRAAGHRMSGVPACDFPRSLRLDDGSEGTDIYEAGRLPPRVLYAYRKSYSNSTFSLLHHAAKQGNTDIIQLLLDHGADIHALSLDIQGGSVMAAKTLLPCQKEASPLPPSSRRPRVRYTPLHSAILAYKTSAAKLLLEAGASPNSCILVDNSTSTDWMVPTTALHLAAFLGNKDLIEYLLKNGHQSVNERDEFDSTPIVYATVGHNLSAVGEQLLEKGSDPNTLITANCPLLTEACWHGRFGDALVLLDHGADLEHSGRCMVKPLHLCCVRKTEPLRMICGPTLNLCREHSQESMRLELVKRLIRSGTNLHERVELPGLDDIATPLLLAIDSGLIDVVKELVAYGADINVPEIPRCNALLAALSADCDEQSKFDTVSYILDLEPGCDVSEVDEYGRSPLHVLGSLDASGLPRFTSAHEEQLGRRLLRKGANVHARDGPYGPSLFPAFCKLGSYRFCSVLADHGAAYSLSPVELNVIFRKLVESVAKAHDTAEAIPLLGLLLSVDRTGTILGDSNCFEVALSEGAIQIAQHLLQSGCSYSAKDKFRGYVLHRACEVGATGIVELLLDRGADVNESLDWCGRLDRSYEKTTLQIAMKYAYRRHIVTNEHQGQQLLKTLLRRGATWPHSSTATTLIQKAICRNQVEVLNLALERWRPLADEYFLRRHSEPNKYFTTLLFSACDSSNRICNPEIICSLLRHLLPIGFVVPHTVEGTAQDHPQSKEHKSFLGWLVCTYKPLAFCPGEDCDCGDNLLRSIIVLLSGGKLSTGQAYTPEARQLLKESHRKLVAVLKDATLQMDSRVLATGLGGRGRSTRHCLEFIMDKLELSSTDLRDSLPRLSFLDTVL</sequence>
<dbReference type="OrthoDB" id="341259at2759"/>
<dbReference type="PANTHER" id="PTHR24198:SF165">
    <property type="entry name" value="ANKYRIN REPEAT-CONTAINING PROTEIN-RELATED"/>
    <property type="match status" value="1"/>
</dbReference>
<dbReference type="PRINTS" id="PR01415">
    <property type="entry name" value="ANKYRIN"/>
</dbReference>
<dbReference type="EMBL" id="JAGPXC010000002">
    <property type="protein sequence ID" value="KAH6656274.1"/>
    <property type="molecule type" value="Genomic_DNA"/>
</dbReference>
<dbReference type="Pfam" id="PF13606">
    <property type="entry name" value="Ank_3"/>
    <property type="match status" value="1"/>
</dbReference>
<dbReference type="RefSeq" id="XP_045960508.1">
    <property type="nucleotide sequence ID" value="XM_046095108.1"/>
</dbReference>
<evidence type="ECO:0000256" key="2">
    <source>
        <dbReference type="ARBA" id="ARBA00023043"/>
    </source>
</evidence>
<dbReference type="PANTHER" id="PTHR24198">
    <property type="entry name" value="ANKYRIN REPEAT AND PROTEIN KINASE DOMAIN-CONTAINING PROTEIN"/>
    <property type="match status" value="1"/>
</dbReference>
<dbReference type="Gene3D" id="1.25.40.20">
    <property type="entry name" value="Ankyrin repeat-containing domain"/>
    <property type="match status" value="4"/>
</dbReference>
<dbReference type="SMART" id="SM00248">
    <property type="entry name" value="ANK"/>
    <property type="match status" value="10"/>
</dbReference>
<comment type="caution">
    <text evidence="4">The sequence shown here is derived from an EMBL/GenBank/DDBJ whole genome shotgun (WGS) entry which is preliminary data.</text>
</comment>